<dbReference type="Pfam" id="PF07654">
    <property type="entry name" value="C1-set"/>
    <property type="match status" value="1"/>
</dbReference>
<feature type="transmembrane region" description="Helical" evidence="4">
    <location>
        <begin position="64"/>
        <end position="84"/>
    </location>
</feature>
<dbReference type="Pfam" id="PF00129">
    <property type="entry name" value="MHC_I"/>
    <property type="match status" value="1"/>
</dbReference>
<dbReference type="InterPro" id="IPR003597">
    <property type="entry name" value="Ig_C1-set"/>
</dbReference>
<feature type="transmembrane region" description="Helical" evidence="4">
    <location>
        <begin position="91"/>
        <end position="114"/>
    </location>
</feature>
<keyword evidence="4" id="KW-0812">Transmembrane</keyword>
<dbReference type="GO" id="GO:0005615">
    <property type="term" value="C:extracellular space"/>
    <property type="evidence" value="ECO:0007669"/>
    <property type="project" value="TreeGrafter"/>
</dbReference>
<keyword evidence="4" id="KW-0472">Membrane</keyword>
<protein>
    <submittedName>
        <fullName evidence="6">Class I histocompatibility antigen, F10 alpha chain-like</fullName>
    </submittedName>
</protein>
<dbReference type="InterPro" id="IPR001039">
    <property type="entry name" value="MHC_I_a_a1/a2"/>
</dbReference>
<evidence type="ECO:0000256" key="1">
    <source>
        <dbReference type="ARBA" id="ARBA00023180"/>
    </source>
</evidence>
<dbReference type="GeneTree" id="ENSGT01120000271825"/>
<dbReference type="PRINTS" id="PR01638">
    <property type="entry name" value="MHCCLASSI"/>
</dbReference>
<keyword evidence="1" id="KW-0325">Glycoprotein</keyword>
<accession>A0A3B3SMV5</accession>
<dbReference type="Gene3D" id="3.30.500.10">
    <property type="entry name" value="MHC class I-like antigen recognition-like"/>
    <property type="match status" value="1"/>
</dbReference>
<dbReference type="Ensembl" id="ENSPKIT00000012236.1">
    <property type="protein sequence ID" value="ENSPKIP00000031391.1"/>
    <property type="gene ID" value="ENSPKIG00000011881.1"/>
</dbReference>
<dbReference type="InterPro" id="IPR050208">
    <property type="entry name" value="MHC_class-I_related"/>
</dbReference>
<keyword evidence="4" id="KW-1133">Transmembrane helix</keyword>
<reference evidence="6" key="2">
    <citation type="submission" date="2025-09" db="UniProtKB">
        <authorList>
            <consortium name="Ensembl"/>
        </authorList>
    </citation>
    <scope>IDENTIFICATION</scope>
</reference>
<evidence type="ECO:0000259" key="5">
    <source>
        <dbReference type="PROSITE" id="PS50835"/>
    </source>
</evidence>
<organism evidence="6 7">
    <name type="scientific">Paramormyrops kingsleyae</name>
    <dbReference type="NCBI Taxonomy" id="1676925"/>
    <lineage>
        <taxon>Eukaryota</taxon>
        <taxon>Metazoa</taxon>
        <taxon>Chordata</taxon>
        <taxon>Craniata</taxon>
        <taxon>Vertebrata</taxon>
        <taxon>Euteleostomi</taxon>
        <taxon>Actinopterygii</taxon>
        <taxon>Neopterygii</taxon>
        <taxon>Teleostei</taxon>
        <taxon>Osteoglossocephala</taxon>
        <taxon>Osteoglossomorpha</taxon>
        <taxon>Osteoglossiformes</taxon>
        <taxon>Mormyridae</taxon>
        <taxon>Paramormyrops</taxon>
    </lineage>
</organism>
<dbReference type="PANTHER" id="PTHR16675:SF235">
    <property type="entry name" value="SHKT DOMAIN-CONTAINING PROTEIN"/>
    <property type="match status" value="1"/>
</dbReference>
<proteinExistence type="inferred from homology"/>
<evidence type="ECO:0000313" key="6">
    <source>
        <dbReference type="Ensembl" id="ENSPKIP00000031391.1"/>
    </source>
</evidence>
<evidence type="ECO:0000256" key="2">
    <source>
        <dbReference type="ARBA" id="ARBA00023319"/>
    </source>
</evidence>
<evidence type="ECO:0000256" key="3">
    <source>
        <dbReference type="RuleBase" id="RU004439"/>
    </source>
</evidence>
<dbReference type="Gene3D" id="2.60.40.10">
    <property type="entry name" value="Immunoglobulins"/>
    <property type="match status" value="1"/>
</dbReference>
<dbReference type="PANTHER" id="PTHR16675">
    <property type="entry name" value="MHC CLASS I-RELATED"/>
    <property type="match status" value="1"/>
</dbReference>
<dbReference type="GO" id="GO:0009897">
    <property type="term" value="C:external side of plasma membrane"/>
    <property type="evidence" value="ECO:0007669"/>
    <property type="project" value="TreeGrafter"/>
</dbReference>
<comment type="similarity">
    <text evidence="3">Belongs to the MHC class I family.</text>
</comment>
<name>A0A3B3SMV5_9TELE</name>
<dbReference type="AlphaFoldDB" id="A0A3B3SMV5"/>
<dbReference type="PROSITE" id="PS00290">
    <property type="entry name" value="IG_MHC"/>
    <property type="match status" value="1"/>
</dbReference>
<dbReference type="InterPro" id="IPR036179">
    <property type="entry name" value="Ig-like_dom_sf"/>
</dbReference>
<dbReference type="Proteomes" id="UP000261540">
    <property type="component" value="Unplaced"/>
</dbReference>
<dbReference type="GO" id="GO:0006955">
    <property type="term" value="P:immune response"/>
    <property type="evidence" value="ECO:0007669"/>
    <property type="project" value="TreeGrafter"/>
</dbReference>
<dbReference type="SUPFAM" id="SSF54452">
    <property type="entry name" value="MHC antigen-recognition domain"/>
    <property type="match status" value="1"/>
</dbReference>
<dbReference type="InterPro" id="IPR003006">
    <property type="entry name" value="Ig/MHC_CS"/>
</dbReference>
<evidence type="ECO:0000256" key="4">
    <source>
        <dbReference type="SAM" id="Phobius"/>
    </source>
</evidence>
<evidence type="ECO:0000313" key="7">
    <source>
        <dbReference type="Proteomes" id="UP000261540"/>
    </source>
</evidence>
<reference evidence="6" key="1">
    <citation type="submission" date="2025-08" db="UniProtKB">
        <authorList>
            <consortium name="Ensembl"/>
        </authorList>
    </citation>
    <scope>IDENTIFICATION</scope>
</reference>
<dbReference type="InterPro" id="IPR037055">
    <property type="entry name" value="MHC_I-like_Ag-recog_sf"/>
</dbReference>
<dbReference type="InterPro" id="IPR013783">
    <property type="entry name" value="Ig-like_fold"/>
</dbReference>
<keyword evidence="2" id="KW-0393">Immunoglobulin domain</keyword>
<dbReference type="InterPro" id="IPR011162">
    <property type="entry name" value="MHC_I/II-like_Ag-recog"/>
</dbReference>
<feature type="transmembrane region" description="Helical" evidence="4">
    <location>
        <begin position="444"/>
        <end position="466"/>
    </location>
</feature>
<dbReference type="SUPFAM" id="SSF48726">
    <property type="entry name" value="Immunoglobulin"/>
    <property type="match status" value="1"/>
</dbReference>
<dbReference type="PROSITE" id="PS50835">
    <property type="entry name" value="IG_LIKE"/>
    <property type="match status" value="1"/>
</dbReference>
<dbReference type="InterPro" id="IPR011161">
    <property type="entry name" value="MHC_I-like_Ag-recog"/>
</dbReference>
<sequence length="504" mass="57295">MMDFQLFVNGLITLPRLMGSNNCFSKIIADVFPPWHCVNIHVNAPDQQTAKTPAFIEVTRADDHLINCVCVCMCVCMYVCIFYIHTYIYICMYVCMYVYIYICIYVYICMYVYICIYTHIHIYVCGGAVVRTVASHLWDLGSSLCLGYMCVEFACSPHVVVGFPVDPPEPSGVSGLEDGWIYVIWHDQLKLRLPDMFLTQFWFLLFEDHTYQAHGHCELNPDGTSRSFMSHAYDGTDFVSFDVERKSWVAVVPQAVFYKQRRESDIQDLHRLIAHYESGCINWLKKLLEYSISVRKTKVPEVKLIDRKPVASAIEVTCHVTGFYPREVHVEWLGADELPLTEGVISGEVLPNGDGTYQLRKILTVPEGQGAQSYSCQVTHSSVPENITVSWGKNCPPPATFCDAAPTQASRRHLRLLWCWALHSHAACRPKCVSFLTAPARAHLYGIIPGFLCIALVLMVLAIFVFKKRRAAGETFNKLTLSRHEYLNTFCFYSADSMTSCEVM</sequence>
<feature type="domain" description="Ig-like" evidence="5">
    <location>
        <begin position="300"/>
        <end position="390"/>
    </location>
</feature>
<keyword evidence="7" id="KW-1185">Reference proteome</keyword>
<dbReference type="InterPro" id="IPR007110">
    <property type="entry name" value="Ig-like_dom"/>
</dbReference>
<dbReference type="SMART" id="SM00407">
    <property type="entry name" value="IGc1"/>
    <property type="match status" value="1"/>
</dbReference>
<dbReference type="STRING" id="1676925.ENSPKIP00000031391"/>